<gene>
    <name evidence="1" type="ORF">HZH68_000944</name>
</gene>
<evidence type="ECO:0000313" key="1">
    <source>
        <dbReference type="EMBL" id="KAF7418291.1"/>
    </source>
</evidence>
<dbReference type="AlphaFoldDB" id="A0A834U6C5"/>
<dbReference type="EMBL" id="JACSDZ010000001">
    <property type="protein sequence ID" value="KAF7418291.1"/>
    <property type="molecule type" value="Genomic_DNA"/>
</dbReference>
<dbReference type="Proteomes" id="UP000617340">
    <property type="component" value="Unassembled WGS sequence"/>
</dbReference>
<sequence>MPSNSAHGQNECVAILPSEDCRLKKFPRPSLKAAGLRAARSKARTMGQLWLMTNLSKASEISTASSERVGGSIESSCSELINDQLIKVSKMMKSLKLQGMGCSRRTNPSQYRDKMTDMVKHLILKVLSSSQDQTVARSKEAFGPITSRLSLRELRQKDP</sequence>
<protein>
    <submittedName>
        <fullName evidence="1">Uncharacterized protein</fullName>
    </submittedName>
</protein>
<comment type="caution">
    <text evidence="1">The sequence shown here is derived from an EMBL/GenBank/DDBJ whole genome shotgun (WGS) entry which is preliminary data.</text>
</comment>
<name>A0A834U6C5_VESGE</name>
<organism evidence="1 2">
    <name type="scientific">Vespula germanica</name>
    <name type="common">German yellow jacket</name>
    <name type="synonym">Paravespula germanica</name>
    <dbReference type="NCBI Taxonomy" id="30212"/>
    <lineage>
        <taxon>Eukaryota</taxon>
        <taxon>Metazoa</taxon>
        <taxon>Ecdysozoa</taxon>
        <taxon>Arthropoda</taxon>
        <taxon>Hexapoda</taxon>
        <taxon>Insecta</taxon>
        <taxon>Pterygota</taxon>
        <taxon>Neoptera</taxon>
        <taxon>Endopterygota</taxon>
        <taxon>Hymenoptera</taxon>
        <taxon>Apocrita</taxon>
        <taxon>Aculeata</taxon>
        <taxon>Vespoidea</taxon>
        <taxon>Vespidae</taxon>
        <taxon>Vespinae</taxon>
        <taxon>Vespula</taxon>
    </lineage>
</organism>
<keyword evidence="2" id="KW-1185">Reference proteome</keyword>
<reference evidence="1" key="1">
    <citation type="journal article" date="2020" name="G3 (Bethesda)">
        <title>High-Quality Assemblies for Three Invasive Social Wasps from the &lt;i&gt;Vespula&lt;/i&gt; Genus.</title>
        <authorList>
            <person name="Harrop T.W.R."/>
            <person name="Guhlin J."/>
            <person name="McLaughlin G.M."/>
            <person name="Permina E."/>
            <person name="Stockwell P."/>
            <person name="Gilligan J."/>
            <person name="Le Lec M.F."/>
            <person name="Gruber M.A.M."/>
            <person name="Quinn O."/>
            <person name="Lovegrove M."/>
            <person name="Duncan E.J."/>
            <person name="Remnant E.J."/>
            <person name="Van Eeckhoven J."/>
            <person name="Graham B."/>
            <person name="Knapp R.A."/>
            <person name="Langford K.W."/>
            <person name="Kronenberg Z."/>
            <person name="Press M.O."/>
            <person name="Eacker S.M."/>
            <person name="Wilson-Rankin E.E."/>
            <person name="Purcell J."/>
            <person name="Lester P.J."/>
            <person name="Dearden P.K."/>
        </authorList>
    </citation>
    <scope>NUCLEOTIDE SEQUENCE</scope>
    <source>
        <strain evidence="1">Linc-1</strain>
    </source>
</reference>
<accession>A0A834U6C5</accession>
<evidence type="ECO:0000313" key="2">
    <source>
        <dbReference type="Proteomes" id="UP000617340"/>
    </source>
</evidence>
<proteinExistence type="predicted"/>